<dbReference type="RefSeq" id="WP_004581234.1">
    <property type="nucleotide sequence ID" value="NZ_AP028878.1"/>
</dbReference>
<evidence type="ECO:0000313" key="2">
    <source>
        <dbReference type="Proteomes" id="UP000013165"/>
    </source>
</evidence>
<dbReference type="AlphaFoldDB" id="N6VYR3"/>
<comment type="caution">
    <text evidence="1">The sequence shown here is derived from an EMBL/GenBank/DDBJ whole genome shotgun (WGS) entry which is preliminary data.</text>
</comment>
<protein>
    <recommendedName>
        <fullName evidence="3">DUF1127 domain-containing protein</fullName>
    </recommendedName>
</protein>
<evidence type="ECO:0008006" key="3">
    <source>
        <dbReference type="Google" id="ProtNLM"/>
    </source>
</evidence>
<dbReference type="PATRIC" id="fig|626887.3.peg.3290"/>
<evidence type="ECO:0000313" key="1">
    <source>
        <dbReference type="EMBL" id="ENO13009.1"/>
    </source>
</evidence>
<name>N6VYR3_9GAMM</name>
<dbReference type="OrthoDB" id="6173366at2"/>
<reference evidence="1 2" key="1">
    <citation type="journal article" date="2013" name="Genome Announc.">
        <title>Genome Sequence of the Polycyclic Aromatic Hydrocarbon-Degrading Bacterium Strain Marinobacter nanhaiticus D15-8WT.</title>
        <authorList>
            <person name="Cui Z."/>
            <person name="Gao W."/>
            <person name="Li Q."/>
            <person name="Xu G."/>
            <person name="Zheng L."/>
        </authorList>
    </citation>
    <scope>NUCLEOTIDE SEQUENCE [LARGE SCALE GENOMIC DNA]</scope>
    <source>
        <strain evidence="1 2">D15-8W</strain>
    </source>
</reference>
<accession>N6VYR3</accession>
<dbReference type="Proteomes" id="UP000013165">
    <property type="component" value="Unassembled WGS sequence"/>
</dbReference>
<dbReference type="EMBL" id="APLQ01000014">
    <property type="protein sequence ID" value="ENO13009.1"/>
    <property type="molecule type" value="Genomic_DNA"/>
</dbReference>
<gene>
    <name evidence="1" type="ORF">J057_16465</name>
</gene>
<keyword evidence="2" id="KW-1185">Reference proteome</keyword>
<organism evidence="1 2">
    <name type="scientific">Marinobacter nanhaiticus D15-8W</name>
    <dbReference type="NCBI Taxonomy" id="626887"/>
    <lineage>
        <taxon>Bacteria</taxon>
        <taxon>Pseudomonadati</taxon>
        <taxon>Pseudomonadota</taxon>
        <taxon>Gammaproteobacteria</taxon>
        <taxon>Pseudomonadales</taxon>
        <taxon>Marinobacteraceae</taxon>
        <taxon>Marinobacter</taxon>
    </lineage>
</organism>
<sequence length="97" mass="11552">MNRRNNETNRHPDTGRVQVPAFYMPAMPPIQLTEALDRWISHWLQRRKFRRLLNYDDQHLAVLGLKREDLAWAARQPLQTDAFEVLQQRLQGCARTD</sequence>
<proteinExistence type="predicted"/>
<dbReference type="HOGENOM" id="CLU_2343408_0_0_6"/>